<dbReference type="EMBL" id="CACVKT020005286">
    <property type="protein sequence ID" value="CAC5394411.1"/>
    <property type="molecule type" value="Genomic_DNA"/>
</dbReference>
<evidence type="ECO:0000256" key="2">
    <source>
        <dbReference type="SAM" id="Phobius"/>
    </source>
</evidence>
<keyword evidence="2" id="KW-1133">Transmembrane helix</keyword>
<keyword evidence="5" id="KW-1185">Reference proteome</keyword>
<feature type="chain" id="PRO_5026825334" description="WSC domain-containing protein" evidence="3">
    <location>
        <begin position="26"/>
        <end position="587"/>
    </location>
</feature>
<keyword evidence="2" id="KW-0472">Membrane</keyword>
<evidence type="ECO:0000313" key="5">
    <source>
        <dbReference type="Proteomes" id="UP000507470"/>
    </source>
</evidence>
<feature type="signal peptide" evidence="3">
    <location>
        <begin position="1"/>
        <end position="25"/>
    </location>
</feature>
<feature type="transmembrane region" description="Helical" evidence="2">
    <location>
        <begin position="335"/>
        <end position="357"/>
    </location>
</feature>
<keyword evidence="3" id="KW-0732">Signal</keyword>
<gene>
    <name evidence="4" type="ORF">MCOR_29160</name>
</gene>
<protein>
    <recommendedName>
        <fullName evidence="6">WSC domain-containing protein</fullName>
    </recommendedName>
</protein>
<dbReference type="OrthoDB" id="6140082at2759"/>
<organism evidence="4 5">
    <name type="scientific">Mytilus coruscus</name>
    <name type="common">Sea mussel</name>
    <dbReference type="NCBI Taxonomy" id="42192"/>
    <lineage>
        <taxon>Eukaryota</taxon>
        <taxon>Metazoa</taxon>
        <taxon>Spiralia</taxon>
        <taxon>Lophotrochozoa</taxon>
        <taxon>Mollusca</taxon>
        <taxon>Bivalvia</taxon>
        <taxon>Autobranchia</taxon>
        <taxon>Pteriomorphia</taxon>
        <taxon>Mytilida</taxon>
        <taxon>Mytiloidea</taxon>
        <taxon>Mytilidae</taxon>
        <taxon>Mytilinae</taxon>
        <taxon>Mytilus</taxon>
    </lineage>
</organism>
<dbReference type="Proteomes" id="UP000507470">
    <property type="component" value="Unassembled WGS sequence"/>
</dbReference>
<dbReference type="AlphaFoldDB" id="A0A6J8CFI1"/>
<feature type="region of interest" description="Disordered" evidence="1">
    <location>
        <begin position="264"/>
        <end position="305"/>
    </location>
</feature>
<feature type="compositionally biased region" description="Polar residues" evidence="1">
    <location>
        <begin position="285"/>
        <end position="305"/>
    </location>
</feature>
<evidence type="ECO:0000256" key="3">
    <source>
        <dbReference type="SAM" id="SignalP"/>
    </source>
</evidence>
<proteinExistence type="predicted"/>
<keyword evidence="2" id="KW-0812">Transmembrane</keyword>
<accession>A0A6J8CFI1</accession>
<reference evidence="4 5" key="1">
    <citation type="submission" date="2020-06" db="EMBL/GenBank/DDBJ databases">
        <authorList>
            <person name="Li R."/>
            <person name="Bekaert M."/>
        </authorList>
    </citation>
    <scope>NUCLEOTIDE SEQUENCE [LARGE SCALE GENOMIC DNA]</scope>
    <source>
        <strain evidence="5">wild</strain>
    </source>
</reference>
<name>A0A6J8CFI1_MYTCO</name>
<feature type="compositionally biased region" description="Polar residues" evidence="1">
    <location>
        <begin position="264"/>
        <end position="277"/>
    </location>
</feature>
<sequence>MSKQFLMICMETLVIIVLYSVKIKCNRLETGIAEFKNADTLCSPGYQLAGKGVFDGCQPENCGKIDFEGHKINRSKVKDITQILWIDAYVGYICYCIKSQKLKNWKADGKMDEVSTGECSDDCPGEKMIVAEIPTLKLCLHINSRVIITMVKWERKVLTKQCYQILFNWYQAERKCLRDGNYLPTYTPSNDKCNSERTGVDNVNNWHNTFVRERIVWETVNKPRFNYKCLAIKLRKDKNYTLLAVDCTDKYKALCVRKSTTESTTHLNGQQETTNPGDTAETKSESTTQLNGQQETTNPEDTAKTTTVLVTVSSDRLSRAVDMQNPTSKNPKVELYIAVLLTVAVLIVSVIITVICIKRRRRRKTDKNARNMSTVYYSTVPDEVTLEKASDNPHGDGNGACLLNETDVYNHLGDTDQLNHSDLTGPVYDHTGLKDNDQYDISIISEKRINKDGDDFNHYDLMQVSTDNNSVYDETKRKTNGDKNIVSVEINDHAKQTENDYDTTDTQRQHETCKHLNDPTYEQSGPCDHLNDPMYDQSGPCDHLNDPMYDQSGPCEHLNDPTYDQSGPLEAAIFEKCETKQSNTEEQ</sequence>
<evidence type="ECO:0000256" key="1">
    <source>
        <dbReference type="SAM" id="MobiDB-lite"/>
    </source>
</evidence>
<evidence type="ECO:0000313" key="4">
    <source>
        <dbReference type="EMBL" id="CAC5394411.1"/>
    </source>
</evidence>
<evidence type="ECO:0008006" key="6">
    <source>
        <dbReference type="Google" id="ProtNLM"/>
    </source>
</evidence>